<dbReference type="InterPro" id="IPR033883">
    <property type="entry name" value="C2_III"/>
</dbReference>
<dbReference type="GO" id="GO:0005737">
    <property type="term" value="C:cytoplasm"/>
    <property type="evidence" value="ECO:0007669"/>
    <property type="project" value="TreeGrafter"/>
</dbReference>
<dbReference type="InterPro" id="IPR000169">
    <property type="entry name" value="Pept_cys_AS"/>
</dbReference>
<feature type="active site" evidence="5 6">
    <location>
        <position position="253"/>
    </location>
</feature>
<dbReference type="Pfam" id="PF00648">
    <property type="entry name" value="Peptidase_C2"/>
    <property type="match status" value="1"/>
</dbReference>
<dbReference type="SUPFAM" id="SSF54001">
    <property type="entry name" value="Cysteine proteinases"/>
    <property type="match status" value="1"/>
</dbReference>
<keyword evidence="2 6" id="KW-0645">Protease</keyword>
<dbReference type="AlphaFoldDB" id="A0A8S1EXV4"/>
<evidence type="ECO:0000256" key="1">
    <source>
        <dbReference type="ARBA" id="ARBA00007623"/>
    </source>
</evidence>
<dbReference type="PANTHER" id="PTHR10183:SF379">
    <property type="entry name" value="CALPAIN-5"/>
    <property type="match status" value="1"/>
</dbReference>
<dbReference type="PROSITE" id="PS50203">
    <property type="entry name" value="CALPAIN_CAT"/>
    <property type="match status" value="1"/>
</dbReference>
<dbReference type="CDD" id="cd00214">
    <property type="entry name" value="Calpain_III"/>
    <property type="match status" value="1"/>
</dbReference>
<dbReference type="InterPro" id="IPR022683">
    <property type="entry name" value="Calpain_III"/>
</dbReference>
<accession>A0A8S1EXV4</accession>
<dbReference type="SUPFAM" id="SSF49562">
    <property type="entry name" value="C2 domain (Calcium/lipid-binding domain, CaLB)"/>
    <property type="match status" value="1"/>
</dbReference>
<dbReference type="PROSITE" id="PS50004">
    <property type="entry name" value="C2"/>
    <property type="match status" value="1"/>
</dbReference>
<keyword evidence="3 6" id="KW-0378">Hydrolase</keyword>
<dbReference type="SMART" id="SM00239">
    <property type="entry name" value="C2"/>
    <property type="match status" value="1"/>
</dbReference>
<organism evidence="9 10">
    <name type="scientific">Caenorhabditis bovis</name>
    <dbReference type="NCBI Taxonomy" id="2654633"/>
    <lineage>
        <taxon>Eukaryota</taxon>
        <taxon>Metazoa</taxon>
        <taxon>Ecdysozoa</taxon>
        <taxon>Nematoda</taxon>
        <taxon>Chromadorea</taxon>
        <taxon>Rhabditida</taxon>
        <taxon>Rhabditina</taxon>
        <taxon>Rhabditomorpha</taxon>
        <taxon>Rhabditoidea</taxon>
        <taxon>Rhabditidae</taxon>
        <taxon>Peloderinae</taxon>
        <taxon>Caenorhabditis</taxon>
    </lineage>
</organism>
<dbReference type="SMART" id="SM00230">
    <property type="entry name" value="CysPc"/>
    <property type="match status" value="1"/>
</dbReference>
<name>A0A8S1EXV4_9PELO</name>
<evidence type="ECO:0000313" key="10">
    <source>
        <dbReference type="Proteomes" id="UP000494206"/>
    </source>
</evidence>
<comment type="similarity">
    <text evidence="1">Belongs to the peptidase C2 family.</text>
</comment>
<proteinExistence type="inferred from homology"/>
<gene>
    <name evidence="9" type="ORF">CBOVIS_LOCUS8306</name>
</gene>
<dbReference type="InterPro" id="IPR038765">
    <property type="entry name" value="Papain-like_cys_pep_sf"/>
</dbReference>
<evidence type="ECO:0000256" key="3">
    <source>
        <dbReference type="ARBA" id="ARBA00022801"/>
    </source>
</evidence>
<feature type="domain" description="C2" evidence="7">
    <location>
        <begin position="508"/>
        <end position="617"/>
    </location>
</feature>
<dbReference type="InterPro" id="IPR022684">
    <property type="entry name" value="Calpain_cysteine_protease"/>
</dbReference>
<keyword evidence="10" id="KW-1185">Reference proteome</keyword>
<dbReference type="PRINTS" id="PR00704">
    <property type="entry name" value="CALPAIN"/>
</dbReference>
<dbReference type="InterPro" id="IPR022682">
    <property type="entry name" value="Calpain_domain_III"/>
</dbReference>
<dbReference type="FunFam" id="3.90.70.10:FF:000114">
    <property type="entry name" value="Calpain a"/>
    <property type="match status" value="1"/>
</dbReference>
<feature type="active site" evidence="5 6">
    <location>
        <position position="289"/>
    </location>
</feature>
<evidence type="ECO:0000259" key="7">
    <source>
        <dbReference type="PROSITE" id="PS50004"/>
    </source>
</evidence>
<dbReference type="Gene3D" id="3.90.70.10">
    <property type="entry name" value="Cysteine proteinases"/>
    <property type="match status" value="1"/>
</dbReference>
<dbReference type="PANTHER" id="PTHR10183">
    <property type="entry name" value="CALPAIN"/>
    <property type="match status" value="1"/>
</dbReference>
<evidence type="ECO:0000256" key="2">
    <source>
        <dbReference type="ARBA" id="ARBA00022670"/>
    </source>
</evidence>
<dbReference type="InterPro" id="IPR035892">
    <property type="entry name" value="C2_domain_sf"/>
</dbReference>
<reference evidence="9 10" key="1">
    <citation type="submission" date="2020-04" db="EMBL/GenBank/DDBJ databases">
        <authorList>
            <person name="Laetsch R D."/>
            <person name="Stevens L."/>
            <person name="Kumar S."/>
            <person name="Blaxter L. M."/>
        </authorList>
    </citation>
    <scope>NUCLEOTIDE SEQUENCE [LARGE SCALE GENOMIC DNA]</scope>
</reference>
<evidence type="ECO:0000256" key="5">
    <source>
        <dbReference type="PIRSR" id="PIRSR622684-1"/>
    </source>
</evidence>
<sequence>MTRSEKRLRRFGNQHYERLKKTCVSKRNLFVDTLFPPTNQSLFLDERRSSDIVWKRPGELHENPHLFVEGASANDVTQGILGNCWFVSACSALTHNQKLLDRVIPDADRQEWSTKEPYAGIFRFRFWRFGQWVEVVVDDLLPTRDGKLLFARSKTPNEFWSALLEKAFAKLYGCYENLVGGHLSDALQDVSGGVAETVNVKKFLKDDLNDNKLLLFNNLKNAFDDGALTVAAIAARTKEEVEESLTCGLVKGHAYAVTAVLTVDLDAQKGLTSYLLGTKRKQNLIRLQNPWGEKEWNGAWSDNSIEWQNVPTQSVKKSMGISVEEDGDFWMPWESFVQYFTDISICQLFNTSFFSTSPRYHEKIIFSEWSLNGKKSGAPDDRAGGCLNFQATFCSNPQYCFDIDSEGGTIIFALTQRDPSEGIKKREPFVTIGMHVMRVENNRRHRVHQAMAQVATSEYASARSVYMHLNKLPLGRYVLVPTTFAPKEQTQFMLRVYSERNVNFKELTKHSPKLGICSCKSAPSVTRITIHRAELNLKKLETYVIVKSSKKAYRTGNREGIEPEWDENFVFHRLKSRQEYKIEVWEHHSLARDVIIGQTNIIALIDNENRESMYEIKDPNGNSVGRITITISAFDDPMYL</sequence>
<dbReference type="Pfam" id="PF01067">
    <property type="entry name" value="Calpain_III"/>
    <property type="match status" value="1"/>
</dbReference>
<dbReference type="InterPro" id="IPR000008">
    <property type="entry name" value="C2_dom"/>
</dbReference>
<dbReference type="SMART" id="SM00720">
    <property type="entry name" value="calpain_III"/>
    <property type="match status" value="1"/>
</dbReference>
<evidence type="ECO:0000256" key="4">
    <source>
        <dbReference type="ARBA" id="ARBA00022807"/>
    </source>
</evidence>
<dbReference type="SUPFAM" id="SSF49758">
    <property type="entry name" value="Calpain large subunit, middle domain (domain III)"/>
    <property type="match status" value="1"/>
</dbReference>
<protein>
    <recommendedName>
        <fullName evidence="11">Calpain catalytic domain-containing protein</fullName>
    </recommendedName>
</protein>
<feature type="domain" description="Calpain catalytic" evidence="8">
    <location>
        <begin position="29"/>
        <end position="349"/>
    </location>
</feature>
<dbReference type="InterPro" id="IPR036213">
    <property type="entry name" value="Calpain_III_sf"/>
</dbReference>
<feature type="active site" evidence="5 6">
    <location>
        <position position="84"/>
    </location>
</feature>
<evidence type="ECO:0000256" key="6">
    <source>
        <dbReference type="PROSITE-ProRule" id="PRU00239"/>
    </source>
</evidence>
<dbReference type="GO" id="GO:0006508">
    <property type="term" value="P:proteolysis"/>
    <property type="evidence" value="ECO:0007669"/>
    <property type="project" value="UniProtKB-KW"/>
</dbReference>
<dbReference type="Gene3D" id="2.60.120.380">
    <property type="match status" value="1"/>
</dbReference>
<dbReference type="InterPro" id="IPR001300">
    <property type="entry name" value="Peptidase_C2_calpain_cat"/>
</dbReference>
<dbReference type="GO" id="GO:0004198">
    <property type="term" value="F:calcium-dependent cysteine-type endopeptidase activity"/>
    <property type="evidence" value="ECO:0007669"/>
    <property type="project" value="InterPro"/>
</dbReference>
<dbReference type="CDD" id="cd00044">
    <property type="entry name" value="CysPc"/>
    <property type="match status" value="1"/>
</dbReference>
<dbReference type="Gene3D" id="2.60.40.150">
    <property type="entry name" value="C2 domain"/>
    <property type="match status" value="1"/>
</dbReference>
<dbReference type="OrthoDB" id="424753at2759"/>
<evidence type="ECO:0000313" key="9">
    <source>
        <dbReference type="EMBL" id="CAB3406203.1"/>
    </source>
</evidence>
<evidence type="ECO:0008006" key="11">
    <source>
        <dbReference type="Google" id="ProtNLM"/>
    </source>
</evidence>
<dbReference type="Pfam" id="PF00168">
    <property type="entry name" value="C2"/>
    <property type="match status" value="1"/>
</dbReference>
<dbReference type="PROSITE" id="PS00139">
    <property type="entry name" value="THIOL_PROTEASE_CYS"/>
    <property type="match status" value="1"/>
</dbReference>
<dbReference type="EMBL" id="CADEPM010000005">
    <property type="protein sequence ID" value="CAB3406203.1"/>
    <property type="molecule type" value="Genomic_DNA"/>
</dbReference>
<keyword evidence="4 6" id="KW-0788">Thiol protease</keyword>
<comment type="caution">
    <text evidence="9">The sequence shown here is derived from an EMBL/GenBank/DDBJ whole genome shotgun (WGS) entry which is preliminary data.</text>
</comment>
<dbReference type="Proteomes" id="UP000494206">
    <property type="component" value="Unassembled WGS sequence"/>
</dbReference>
<evidence type="ECO:0000259" key="8">
    <source>
        <dbReference type="PROSITE" id="PS50203"/>
    </source>
</evidence>